<keyword evidence="2" id="KW-1185">Reference proteome</keyword>
<accession>A0ABT1GJF8</accession>
<comment type="caution">
    <text evidence="1">The sequence shown here is derived from an EMBL/GenBank/DDBJ whole genome shotgun (WGS) entry which is preliminary data.</text>
</comment>
<evidence type="ECO:0000313" key="1">
    <source>
        <dbReference type="EMBL" id="MCP2009090.1"/>
    </source>
</evidence>
<reference evidence="1" key="1">
    <citation type="submission" date="2022-03" db="EMBL/GenBank/DDBJ databases">
        <title>Genome Encyclopedia of Bacteria and Archaea VI: Functional Genomics of Type Strains.</title>
        <authorList>
            <person name="Whitman W."/>
        </authorList>
    </citation>
    <scope>NUCLEOTIDE SEQUENCE</scope>
    <source>
        <strain evidence="1">HSC-15S17</strain>
    </source>
</reference>
<proteinExistence type="predicted"/>
<sequence length="199" mass="21695">MVATTSVNVSPTTLLALMERLRETGASIDPAEAIDAAIRHWLATSAHAPDAAPRGYQWKTLFLPDGTWLRMAYRGDHEYAIVEGDRIMYKGRAISPNQFASGYADSVRNAWQDISIRMPGEKHWKLAGVRRRELVRAAAAAAAAPTPAAASAPAIAPPPLVASAPCVAPPLPRNTDPGQGWTEPERRKFRFRLEDVAFN</sequence>
<organism evidence="1 2">
    <name type="scientific">Duganella violaceipulchra</name>
    <dbReference type="NCBI Taxonomy" id="2849652"/>
    <lineage>
        <taxon>Bacteria</taxon>
        <taxon>Pseudomonadati</taxon>
        <taxon>Pseudomonadota</taxon>
        <taxon>Betaproteobacteria</taxon>
        <taxon>Burkholderiales</taxon>
        <taxon>Oxalobacteraceae</taxon>
        <taxon>Telluria group</taxon>
        <taxon>Duganella</taxon>
    </lineage>
</organism>
<name>A0ABT1GJF8_9BURK</name>
<evidence type="ECO:0000313" key="2">
    <source>
        <dbReference type="Proteomes" id="UP001162889"/>
    </source>
</evidence>
<dbReference type="EMBL" id="JALJZU010000005">
    <property type="protein sequence ID" value="MCP2009090.1"/>
    <property type="molecule type" value="Genomic_DNA"/>
</dbReference>
<evidence type="ECO:0008006" key="3">
    <source>
        <dbReference type="Google" id="ProtNLM"/>
    </source>
</evidence>
<dbReference type="RefSeq" id="WP_229225140.1">
    <property type="nucleotide sequence ID" value="NZ_JAHTGR010000020.1"/>
</dbReference>
<dbReference type="Proteomes" id="UP001162889">
    <property type="component" value="Unassembled WGS sequence"/>
</dbReference>
<gene>
    <name evidence="1" type="ORF">L1274_002803</name>
</gene>
<protein>
    <recommendedName>
        <fullName evidence="3">DUF2924 domain-containing protein</fullName>
    </recommendedName>
</protein>